<keyword evidence="2" id="KW-1185">Reference proteome</keyword>
<organism evidence="1 2">
    <name type="scientific">Caerostris extrusa</name>
    <name type="common">Bark spider</name>
    <name type="synonym">Caerostris bankana</name>
    <dbReference type="NCBI Taxonomy" id="172846"/>
    <lineage>
        <taxon>Eukaryota</taxon>
        <taxon>Metazoa</taxon>
        <taxon>Ecdysozoa</taxon>
        <taxon>Arthropoda</taxon>
        <taxon>Chelicerata</taxon>
        <taxon>Arachnida</taxon>
        <taxon>Araneae</taxon>
        <taxon>Araneomorphae</taxon>
        <taxon>Entelegynae</taxon>
        <taxon>Araneoidea</taxon>
        <taxon>Araneidae</taxon>
        <taxon>Caerostris</taxon>
    </lineage>
</organism>
<dbReference type="GO" id="GO:0007030">
    <property type="term" value="P:Golgi organization"/>
    <property type="evidence" value="ECO:0007669"/>
    <property type="project" value="TreeGrafter"/>
</dbReference>
<dbReference type="AlphaFoldDB" id="A0AAV4P1X3"/>
<dbReference type="Proteomes" id="UP001054945">
    <property type="component" value="Unassembled WGS sequence"/>
</dbReference>
<feature type="non-terminal residue" evidence="1">
    <location>
        <position position="1"/>
    </location>
</feature>
<sequence>DGPGTWQRRGYLAGYEQKGKNRGITEYTVARWRNITWKKRKSSLVKPKIAYYTNSSSSSPVPLPPGIYAFGNSIEPEMPWPKESKLKDMFTEVVKKYPSVSTKRFLVDELLTLLQNDTRYTVDDNMKRQGKSKSSAFLEKLSAIFVNIPESNFGSRCHAIILIDGSGNVDYIEYSRADFKCVLEPCLSSLVRKPRRVTKPTSLFDFPMVIQRNEGLTAISTKLGWTLCGESKELNVQNLEGAQSMLITNLHVQNMTVPDMWDLEGIGIADC</sequence>
<proteinExistence type="predicted"/>
<evidence type="ECO:0000313" key="1">
    <source>
        <dbReference type="EMBL" id="GIX90555.1"/>
    </source>
</evidence>
<reference evidence="1 2" key="1">
    <citation type="submission" date="2021-06" db="EMBL/GenBank/DDBJ databases">
        <title>Caerostris extrusa draft genome.</title>
        <authorList>
            <person name="Kono N."/>
            <person name="Arakawa K."/>
        </authorList>
    </citation>
    <scope>NUCLEOTIDE SEQUENCE [LARGE SCALE GENOMIC DNA]</scope>
</reference>
<name>A0AAV4P1X3_CAEEX</name>
<dbReference type="EMBL" id="BPLR01003946">
    <property type="protein sequence ID" value="GIX90555.1"/>
    <property type="molecule type" value="Genomic_DNA"/>
</dbReference>
<dbReference type="PANTHER" id="PTHR17985">
    <property type="entry name" value="SER/THR-RICH PROTEIN T10 IN DGCR REGION"/>
    <property type="match status" value="1"/>
</dbReference>
<dbReference type="Pfam" id="PF05742">
    <property type="entry name" value="TANGO2"/>
    <property type="match status" value="1"/>
</dbReference>
<gene>
    <name evidence="1" type="primary">Tango2</name>
    <name evidence="1" type="ORF">CEXT_395861</name>
</gene>
<accession>A0AAV4P1X3</accession>
<dbReference type="InterPro" id="IPR008551">
    <property type="entry name" value="TANGO2"/>
</dbReference>
<protein>
    <submittedName>
        <fullName evidence="1">Transport and Golgi organization 2</fullName>
    </submittedName>
</protein>
<comment type="caution">
    <text evidence="1">The sequence shown here is derived from an EMBL/GenBank/DDBJ whole genome shotgun (WGS) entry which is preliminary data.</text>
</comment>
<evidence type="ECO:0000313" key="2">
    <source>
        <dbReference type="Proteomes" id="UP001054945"/>
    </source>
</evidence>
<dbReference type="GO" id="GO:0009306">
    <property type="term" value="P:protein secretion"/>
    <property type="evidence" value="ECO:0007669"/>
    <property type="project" value="TreeGrafter"/>
</dbReference>
<dbReference type="PANTHER" id="PTHR17985:SF8">
    <property type="entry name" value="TRANSPORT AND GOLGI ORGANIZATION PROTEIN 2 HOMOLOG"/>
    <property type="match status" value="1"/>
</dbReference>
<dbReference type="GO" id="GO:0005794">
    <property type="term" value="C:Golgi apparatus"/>
    <property type="evidence" value="ECO:0007669"/>
    <property type="project" value="TreeGrafter"/>
</dbReference>